<dbReference type="RefSeq" id="WP_126553018.1">
    <property type="nucleotide sequence ID" value="NZ_BIFS01000001.1"/>
</dbReference>
<comment type="caution">
    <text evidence="1">The sequence shown here is derived from an EMBL/GenBank/DDBJ whole genome shotgun (WGS) entry which is preliminary data.</text>
</comment>
<protein>
    <recommendedName>
        <fullName evidence="3">HEAT repeat domain-containing protein</fullName>
    </recommendedName>
</protein>
<keyword evidence="2" id="KW-1185">Reference proteome</keyword>
<dbReference type="InterPro" id="IPR016024">
    <property type="entry name" value="ARM-type_fold"/>
</dbReference>
<dbReference type="EMBL" id="BIFS01000001">
    <property type="protein sequence ID" value="GCE21383.1"/>
    <property type="molecule type" value="Genomic_DNA"/>
</dbReference>
<evidence type="ECO:0000313" key="1">
    <source>
        <dbReference type="EMBL" id="GCE21383.1"/>
    </source>
</evidence>
<organism evidence="1 2">
    <name type="scientific">Dictyobacter kobayashii</name>
    <dbReference type="NCBI Taxonomy" id="2014872"/>
    <lineage>
        <taxon>Bacteria</taxon>
        <taxon>Bacillati</taxon>
        <taxon>Chloroflexota</taxon>
        <taxon>Ktedonobacteria</taxon>
        <taxon>Ktedonobacterales</taxon>
        <taxon>Dictyobacteraceae</taxon>
        <taxon>Dictyobacter</taxon>
    </lineage>
</organism>
<dbReference type="SUPFAM" id="SSF48371">
    <property type="entry name" value="ARM repeat"/>
    <property type="match status" value="1"/>
</dbReference>
<dbReference type="OrthoDB" id="2077833at2"/>
<dbReference type="InterPro" id="IPR011989">
    <property type="entry name" value="ARM-like"/>
</dbReference>
<sequence length="916" mass="103972">MTPELLLQECATMTHAGRMYRMVEVGRLAVTYLRRQSARLTARDMPFVHQVNMVLPTLSAVAPDLALELVRTTIKHTPLGQLNIATLLQKRPREMADLVLAADEMVPANFNAVAHKLDTERLVALVTHRSLLLNNRSLKRLAPSQRLAIYRVSERGWRNNEGILRYEIVELLPAEQRMQEARRHLELPALATRPQVRLRYTAFLPWDEARALLDSALRSNEAELRALALQTLLAATRYQAAYLPDALQLIRKRRYEQDPVRLAMLTALAELPYGRWREEHLPELAQIIRDALDAADLSTATARAIGKMVIYLLPYYPAWCAAQLAIVYRERGLVTGYQLDHIISDEDMHHIAPALLPLLQAWQEREKEQHLLTLGLIFGRRLRVFDELVAILTTLLEQTQSLNVASTITHLFELHRHERLLELVPTLLARDESYVIIPAVYNCLHRHRQDLLTSYLGQRTYKGKFTTGQVHIVLNLHDGFYRWTPEQQDIFAHTLLKLASDDAQSTPVQQNTIRCLAAMPAIDPTFVIQFASDPRPQVRDTALRALGKLDAGQGVPVLFEALNDERARVAIYVLRRILLAMPPQEALARLRAMPLNQVTVGKEIVRLIGDLASEEAYQELLLLAQRELHRDVRVALLRALWPYLERAETWEILTQAAQAPESAQALGVINIPVNGMSLTTQRRLTNLFTILLAHPDPEVRIATLRRCASYPFRDPEHTLHARLLQMMQSELPDESTTAANAIFAIYTGNDIALVGNAVRRLLNNRHALHNIIESFVSRLYYNRKHQLPTAQAIQAVLARDPLTISLRLKILCWSFPWPEVIQSLIALAPELHADALVSAESLVNQLSRRPDANLAELEAALANQADERLRRLALAALLAQARQAKGWSDEYIQRLHTYQRDSSVLVAEKAQFTFPV</sequence>
<dbReference type="AlphaFoldDB" id="A0A402AQE6"/>
<dbReference type="Proteomes" id="UP000287188">
    <property type="component" value="Unassembled WGS sequence"/>
</dbReference>
<dbReference type="Gene3D" id="1.25.10.10">
    <property type="entry name" value="Leucine-rich Repeat Variant"/>
    <property type="match status" value="1"/>
</dbReference>
<reference evidence="2" key="1">
    <citation type="submission" date="2018-12" db="EMBL/GenBank/DDBJ databases">
        <title>Tengunoibacter tsumagoiensis gen. nov., sp. nov., Dictyobacter kobayashii sp. nov., D. alpinus sp. nov., and D. joshuensis sp. nov. and description of Dictyobacteraceae fam. nov. within the order Ktedonobacterales isolated from Tengu-no-mugimeshi.</title>
        <authorList>
            <person name="Wang C.M."/>
            <person name="Zheng Y."/>
            <person name="Sakai Y."/>
            <person name="Toyoda A."/>
            <person name="Minakuchi Y."/>
            <person name="Abe K."/>
            <person name="Yokota A."/>
            <person name="Yabe S."/>
        </authorList>
    </citation>
    <scope>NUCLEOTIDE SEQUENCE [LARGE SCALE GENOMIC DNA]</scope>
    <source>
        <strain evidence="2">Uno11</strain>
    </source>
</reference>
<gene>
    <name evidence="1" type="ORF">KDK_51830</name>
</gene>
<name>A0A402AQE6_9CHLR</name>
<proteinExistence type="predicted"/>
<accession>A0A402AQE6</accession>
<evidence type="ECO:0000313" key="2">
    <source>
        <dbReference type="Proteomes" id="UP000287188"/>
    </source>
</evidence>
<evidence type="ECO:0008006" key="3">
    <source>
        <dbReference type="Google" id="ProtNLM"/>
    </source>
</evidence>